<reference evidence="3 4" key="1">
    <citation type="submission" date="2021-12" db="EMBL/GenBank/DDBJ databases">
        <title>High titer production of polyol ester of fatty acids by Rhodotorula paludigena BS15 towards product separation-free biomass refinery.</title>
        <authorList>
            <person name="Mano J."/>
            <person name="Ono H."/>
            <person name="Tanaka T."/>
            <person name="Naito K."/>
            <person name="Sushida H."/>
            <person name="Ike M."/>
            <person name="Tokuyasu K."/>
            <person name="Kitaoka M."/>
        </authorList>
    </citation>
    <scope>NUCLEOTIDE SEQUENCE [LARGE SCALE GENOMIC DNA]</scope>
    <source>
        <strain evidence="3 4">BS15</strain>
    </source>
</reference>
<evidence type="ECO:0008006" key="5">
    <source>
        <dbReference type="Google" id="ProtNLM"/>
    </source>
</evidence>
<feature type="transmembrane region" description="Helical" evidence="2">
    <location>
        <begin position="23"/>
        <end position="43"/>
    </location>
</feature>
<feature type="transmembrane region" description="Helical" evidence="2">
    <location>
        <begin position="80"/>
        <end position="102"/>
    </location>
</feature>
<dbReference type="AlphaFoldDB" id="A0AAV5GR40"/>
<keyword evidence="4" id="KW-1185">Reference proteome</keyword>
<proteinExistence type="predicted"/>
<evidence type="ECO:0000256" key="2">
    <source>
        <dbReference type="SAM" id="Phobius"/>
    </source>
</evidence>
<gene>
    <name evidence="3" type="ORF">Rhopal_004515-T1</name>
</gene>
<feature type="transmembrane region" description="Helical" evidence="2">
    <location>
        <begin position="193"/>
        <end position="211"/>
    </location>
</feature>
<keyword evidence="2" id="KW-0472">Membrane</keyword>
<evidence type="ECO:0000313" key="4">
    <source>
        <dbReference type="Proteomes" id="UP001342314"/>
    </source>
</evidence>
<keyword evidence="2" id="KW-1133">Transmembrane helix</keyword>
<feature type="compositionally biased region" description="Basic and acidic residues" evidence="1">
    <location>
        <begin position="375"/>
        <end position="386"/>
    </location>
</feature>
<evidence type="ECO:0000313" key="3">
    <source>
        <dbReference type="EMBL" id="GJN91492.1"/>
    </source>
</evidence>
<dbReference type="Proteomes" id="UP001342314">
    <property type="component" value="Unassembled WGS sequence"/>
</dbReference>
<comment type="caution">
    <text evidence="3">The sequence shown here is derived from an EMBL/GenBank/DDBJ whole genome shotgun (WGS) entry which is preliminary data.</text>
</comment>
<feature type="transmembrane region" description="Helical" evidence="2">
    <location>
        <begin position="55"/>
        <end position="74"/>
    </location>
</feature>
<feature type="compositionally biased region" description="Basic and acidic residues" evidence="1">
    <location>
        <begin position="299"/>
        <end position="314"/>
    </location>
</feature>
<protein>
    <recommendedName>
        <fullName evidence="5">Proteophosphoglycan ppg4</fullName>
    </recommendedName>
</protein>
<sequence length="409" mass="43256">MADTLVEGDAGRATSTLLGSTSAGSQVALILYGLYLAVHVRYVSSDLYARLAFRVKVVLWAVFTLLTAYSGLVFADVVHWSSLLVLVSFAGAVGTCVTGFLFKEGTTLAPREYEIAATVWLWTAALVNVTITAALAWTLSQRIAPYTEKTSRAQLWFASTIQTAGYTAVLSLAAALTSTVAIDQSAIYSLVDWAFWLPLPACYGLSLYTTLPPRRAATQSFANASTSALPLTTMLSTNKMMPDLPDDAMSVTVPTTTEPPSYTTIQAIDVTAASAIPSSKETTPTKAGYKPSRSSALYDRIEPWERRASVDDTRIPMPPAGPGGLPSGTSGRARTSSLEINRAGAAGGGATLTVGAPSRLRTGSVSDIGSDSDEDSRRSPARDRSRSPAGRTYPATDGALRSSEGFDHQ</sequence>
<organism evidence="3 4">
    <name type="scientific">Rhodotorula paludigena</name>
    <dbReference type="NCBI Taxonomy" id="86838"/>
    <lineage>
        <taxon>Eukaryota</taxon>
        <taxon>Fungi</taxon>
        <taxon>Dikarya</taxon>
        <taxon>Basidiomycota</taxon>
        <taxon>Pucciniomycotina</taxon>
        <taxon>Microbotryomycetes</taxon>
        <taxon>Sporidiobolales</taxon>
        <taxon>Sporidiobolaceae</taxon>
        <taxon>Rhodotorula</taxon>
    </lineage>
</organism>
<feature type="transmembrane region" description="Helical" evidence="2">
    <location>
        <begin position="157"/>
        <end position="181"/>
    </location>
</feature>
<dbReference type="EMBL" id="BQKY01000009">
    <property type="protein sequence ID" value="GJN91492.1"/>
    <property type="molecule type" value="Genomic_DNA"/>
</dbReference>
<feature type="transmembrane region" description="Helical" evidence="2">
    <location>
        <begin position="114"/>
        <end position="137"/>
    </location>
</feature>
<feature type="compositionally biased region" description="Polar residues" evidence="1">
    <location>
        <begin position="327"/>
        <end position="339"/>
    </location>
</feature>
<name>A0AAV5GR40_9BASI</name>
<accession>A0AAV5GR40</accession>
<evidence type="ECO:0000256" key="1">
    <source>
        <dbReference type="SAM" id="MobiDB-lite"/>
    </source>
</evidence>
<feature type="region of interest" description="Disordered" evidence="1">
    <location>
        <begin position="276"/>
        <end position="409"/>
    </location>
</feature>
<keyword evidence="2" id="KW-0812">Transmembrane</keyword>
<feature type="compositionally biased region" description="Polar residues" evidence="1">
    <location>
        <begin position="276"/>
        <end position="285"/>
    </location>
</feature>